<evidence type="ECO:0000256" key="2">
    <source>
        <dbReference type="ARBA" id="ARBA00022777"/>
    </source>
</evidence>
<dbReference type="PROSITE" id="PS50109">
    <property type="entry name" value="HIS_KIN"/>
    <property type="match status" value="1"/>
</dbReference>
<evidence type="ECO:0000256" key="1">
    <source>
        <dbReference type="ARBA" id="ARBA00022679"/>
    </source>
</evidence>
<dbReference type="CDD" id="cd16917">
    <property type="entry name" value="HATPase_UhpB-NarQ-NarX-like"/>
    <property type="match status" value="1"/>
</dbReference>
<dbReference type="Gene3D" id="3.30.450.40">
    <property type="match status" value="3"/>
</dbReference>
<dbReference type="SMART" id="SM00065">
    <property type="entry name" value="GAF"/>
    <property type="match status" value="3"/>
</dbReference>
<feature type="domain" description="Histidine kinase" evidence="4">
    <location>
        <begin position="682"/>
        <end position="877"/>
    </location>
</feature>
<dbReference type="InterPro" id="IPR029016">
    <property type="entry name" value="GAF-like_dom_sf"/>
</dbReference>
<dbReference type="PANTHER" id="PTHR24421">
    <property type="entry name" value="NITRATE/NITRITE SENSOR PROTEIN NARX-RELATED"/>
    <property type="match status" value="1"/>
</dbReference>
<dbReference type="GO" id="GO:0016020">
    <property type="term" value="C:membrane"/>
    <property type="evidence" value="ECO:0007669"/>
    <property type="project" value="InterPro"/>
</dbReference>
<dbReference type="PANTHER" id="PTHR24421:SF61">
    <property type="entry name" value="OXYGEN SENSOR HISTIDINE KINASE NREB"/>
    <property type="match status" value="1"/>
</dbReference>
<sequence>MGETINWANRERQLTIADAWRAAVADAALPLPADELRQRFDQLVAGALEALEPWVTAEAALDGGRAIGGELAALANGQAALLETSLAVLSAQLAGAAAPALLGMLLAGIAGGYSGAVERQTADRQAALEQTAGLKLRQAQGELEAVAYELAEQITERIHAERTQRDYLERLQRLHQIDLAVLSAESPADIAEVSVAYVQHLIPALSVTITLFDSTHKKWVVLGSTHPVYPLGRDLTVSLVNALELLKKGEVIYLADLRTVPLPAAQIVELLDLGGRSVLAVPLRVGEELLGVLVIVLDAVRAFAEHETAIAREIADSVAVAIQNRRLLTAEQEAREREATFREVAAALTLGLGLDELLHHILGQLDQVIDNDGSAIILLEEKEPIVVAQRGLPGRAEKILELARDRQPSIRAVLETGQPLIINDTHSSAYWQVVAGYEYIRAWLGVPLSVKGDCIGILALDRDTPDAFTQQDLELAVTFANQAAIAIDNVRLFTRLQEYAGQLEAHVSERTRELATLYGITATAVGNPDLDSLLQRSLELAVEALGCPTAAIHLIAGEESGLQPAAVLESGATHLVELLRGPAVGHLLLDVLRTGATTMITGVALPDAWHVGQQALVFAALPLRSRGRALGVFSLLWDDPQRFETVEQTLLVTIADQIGAAVENIQLRQITRQAAIIEERERLARDIHDQVTQSIYSAGLFAEAARDAADSDNLDKVRQHTHSIQRMTDQALRELRSLLFELRTESLAREGLVNALRERLKTVEHRAGINGEISATDVENIPVAIEETFYRIAMEALNNALRHARADRVDIALAAAGGELTMTISDNGVGFDRQTAGDRGGMGLEGMRKRIGKVNGELTLTSDEAGTRVMARARLEQ</sequence>
<dbReference type="SMART" id="SM00387">
    <property type="entry name" value="HATPase_c"/>
    <property type="match status" value="1"/>
</dbReference>
<evidence type="ECO:0000259" key="4">
    <source>
        <dbReference type="PROSITE" id="PS50109"/>
    </source>
</evidence>
<dbReference type="InterPro" id="IPR011712">
    <property type="entry name" value="Sig_transdc_His_kin_sub3_dim/P"/>
</dbReference>
<proteinExistence type="predicted"/>
<keyword evidence="2" id="KW-0418">Kinase</keyword>
<evidence type="ECO:0000313" key="5">
    <source>
        <dbReference type="EMBL" id="CUS04436.2"/>
    </source>
</evidence>
<gene>
    <name evidence="5" type="ORF">CFX0092_A2558</name>
</gene>
<keyword evidence="3" id="KW-0902">Two-component regulatory system</keyword>
<dbReference type="AlphaFoldDB" id="A0A160T377"/>
<dbReference type="Pfam" id="PF01590">
    <property type="entry name" value="GAF"/>
    <property type="match status" value="1"/>
</dbReference>
<dbReference type="Gene3D" id="3.30.565.10">
    <property type="entry name" value="Histidine kinase-like ATPase, C-terminal domain"/>
    <property type="match status" value="1"/>
</dbReference>
<dbReference type="GO" id="GO:0046983">
    <property type="term" value="F:protein dimerization activity"/>
    <property type="evidence" value="ECO:0007669"/>
    <property type="project" value="InterPro"/>
</dbReference>
<reference evidence="5" key="1">
    <citation type="submission" date="2016-01" db="EMBL/GenBank/DDBJ databases">
        <authorList>
            <person name="Mcilroy J.S."/>
            <person name="Karst M S."/>
            <person name="Albertsen M."/>
        </authorList>
    </citation>
    <scope>NUCLEOTIDE SEQUENCE</scope>
    <source>
        <strain evidence="5">Cfx-K</strain>
    </source>
</reference>
<dbReference type="Gene3D" id="1.20.5.1930">
    <property type="match status" value="1"/>
</dbReference>
<dbReference type="SUPFAM" id="SSF55781">
    <property type="entry name" value="GAF domain-like"/>
    <property type="match status" value="3"/>
</dbReference>
<dbReference type="Proteomes" id="UP000215027">
    <property type="component" value="Chromosome I"/>
</dbReference>
<keyword evidence="6" id="KW-1185">Reference proteome</keyword>
<dbReference type="GO" id="GO:0000155">
    <property type="term" value="F:phosphorelay sensor kinase activity"/>
    <property type="evidence" value="ECO:0007669"/>
    <property type="project" value="InterPro"/>
</dbReference>
<dbReference type="InterPro" id="IPR003018">
    <property type="entry name" value="GAF"/>
</dbReference>
<dbReference type="InterPro" id="IPR036890">
    <property type="entry name" value="HATPase_C_sf"/>
</dbReference>
<dbReference type="EMBL" id="LN890655">
    <property type="protein sequence ID" value="CUS04436.2"/>
    <property type="molecule type" value="Genomic_DNA"/>
</dbReference>
<dbReference type="InterPro" id="IPR005467">
    <property type="entry name" value="His_kinase_dom"/>
</dbReference>
<dbReference type="OrthoDB" id="144293at2"/>
<name>A0A160T377_9CHLR</name>
<keyword evidence="1" id="KW-0808">Transferase</keyword>
<accession>A0A160T377</accession>
<dbReference type="Pfam" id="PF13185">
    <property type="entry name" value="GAF_2"/>
    <property type="match status" value="2"/>
</dbReference>
<dbReference type="InterPro" id="IPR050482">
    <property type="entry name" value="Sensor_HK_TwoCompSys"/>
</dbReference>
<protein>
    <recommendedName>
        <fullName evidence="4">Histidine kinase domain-containing protein</fullName>
    </recommendedName>
</protein>
<dbReference type="KEGG" id="pbf:CFX0092_A2558"/>
<organism evidence="5 6">
    <name type="scientific">Candidatus Promineifilum breve</name>
    <dbReference type="NCBI Taxonomy" id="1806508"/>
    <lineage>
        <taxon>Bacteria</taxon>
        <taxon>Bacillati</taxon>
        <taxon>Chloroflexota</taxon>
        <taxon>Ardenticatenia</taxon>
        <taxon>Candidatus Promineifilales</taxon>
        <taxon>Candidatus Promineifilaceae</taxon>
        <taxon>Candidatus Promineifilum</taxon>
    </lineage>
</organism>
<dbReference type="Pfam" id="PF02518">
    <property type="entry name" value="HATPase_c"/>
    <property type="match status" value="1"/>
</dbReference>
<dbReference type="Pfam" id="PF07730">
    <property type="entry name" value="HisKA_3"/>
    <property type="match status" value="1"/>
</dbReference>
<evidence type="ECO:0000256" key="3">
    <source>
        <dbReference type="ARBA" id="ARBA00023012"/>
    </source>
</evidence>
<dbReference type="InterPro" id="IPR003594">
    <property type="entry name" value="HATPase_dom"/>
</dbReference>
<dbReference type="SUPFAM" id="SSF55874">
    <property type="entry name" value="ATPase domain of HSP90 chaperone/DNA topoisomerase II/histidine kinase"/>
    <property type="match status" value="1"/>
</dbReference>
<evidence type="ECO:0000313" key="6">
    <source>
        <dbReference type="Proteomes" id="UP000215027"/>
    </source>
</evidence>
<dbReference type="RefSeq" id="WP_095043768.1">
    <property type="nucleotide sequence ID" value="NZ_LN890655.1"/>
</dbReference>